<evidence type="ECO:0000313" key="3">
    <source>
        <dbReference type="EMBL" id="TNC24840.1"/>
    </source>
</evidence>
<dbReference type="SUPFAM" id="SSF55961">
    <property type="entry name" value="Bet v1-like"/>
    <property type="match status" value="1"/>
</dbReference>
<dbReference type="Pfam" id="PF08327">
    <property type="entry name" value="AHSA1"/>
    <property type="match status" value="1"/>
</dbReference>
<keyword evidence="4" id="KW-1185">Reference proteome</keyword>
<evidence type="ECO:0000256" key="1">
    <source>
        <dbReference type="ARBA" id="ARBA00006817"/>
    </source>
</evidence>
<gene>
    <name evidence="3" type="ORF">FG385_16460</name>
</gene>
<name>A0A5C4M054_9PSEU</name>
<protein>
    <submittedName>
        <fullName evidence="3">Transcriptional regulator</fullName>
    </submittedName>
</protein>
<reference evidence="3 4" key="1">
    <citation type="submission" date="2019-06" db="EMBL/GenBank/DDBJ databases">
        <title>Amycolatopsis alkalitolerans sp. nov., isolated from Gastrodia elata Blume.</title>
        <authorList>
            <person name="Narsing Rao M.P."/>
            <person name="Li W.J."/>
        </authorList>
    </citation>
    <scope>NUCLEOTIDE SEQUENCE [LARGE SCALE GENOMIC DNA]</scope>
    <source>
        <strain evidence="3 4">SYSUP0005</strain>
    </source>
</reference>
<feature type="domain" description="Activator of Hsp90 ATPase homologue 1/2-like C-terminal" evidence="2">
    <location>
        <begin position="12"/>
        <end position="158"/>
    </location>
</feature>
<accession>A0A5C4M054</accession>
<dbReference type="EMBL" id="VDFW01000013">
    <property type="protein sequence ID" value="TNC24840.1"/>
    <property type="molecule type" value="Genomic_DNA"/>
</dbReference>
<comment type="caution">
    <text evidence="3">The sequence shown here is derived from an EMBL/GenBank/DDBJ whole genome shotgun (WGS) entry which is preliminary data.</text>
</comment>
<dbReference type="OrthoDB" id="9815653at2"/>
<dbReference type="RefSeq" id="WP_139097628.1">
    <property type="nucleotide sequence ID" value="NZ_VDFW01000013.1"/>
</dbReference>
<dbReference type="Proteomes" id="UP000305546">
    <property type="component" value="Unassembled WGS sequence"/>
</dbReference>
<dbReference type="InterPro" id="IPR013538">
    <property type="entry name" value="ASHA1/2-like_C"/>
</dbReference>
<organism evidence="3 4">
    <name type="scientific">Amycolatopsis alkalitolerans</name>
    <dbReference type="NCBI Taxonomy" id="2547244"/>
    <lineage>
        <taxon>Bacteria</taxon>
        <taxon>Bacillati</taxon>
        <taxon>Actinomycetota</taxon>
        <taxon>Actinomycetes</taxon>
        <taxon>Pseudonocardiales</taxon>
        <taxon>Pseudonocardiaceae</taxon>
        <taxon>Amycolatopsis</taxon>
    </lineage>
</organism>
<comment type="similarity">
    <text evidence="1">Belongs to the AHA1 family.</text>
</comment>
<evidence type="ECO:0000259" key="2">
    <source>
        <dbReference type="Pfam" id="PF08327"/>
    </source>
</evidence>
<sequence length="165" mass="18117">MTMRQVHRIYIKADPEKVWDAIIKPEWTDRYGYGGLTDFDLTPGARFHTRPSEAMIISAKEQGYPMPDTIVDGEVVEAKPPSRLVLKWRMLMDPDVAAEGFSTLTYEITESAGGVKLTVVHELEGMPKLAALVDGGAEATGGGGGWPWILSDLKSLLETGKRLAE</sequence>
<evidence type="ECO:0000313" key="4">
    <source>
        <dbReference type="Proteomes" id="UP000305546"/>
    </source>
</evidence>
<dbReference type="InterPro" id="IPR023393">
    <property type="entry name" value="START-like_dom_sf"/>
</dbReference>
<proteinExistence type="inferred from homology"/>
<dbReference type="Gene3D" id="3.30.530.20">
    <property type="match status" value="1"/>
</dbReference>
<dbReference type="AlphaFoldDB" id="A0A5C4M054"/>